<evidence type="ECO:0000313" key="2">
    <source>
        <dbReference type="Proteomes" id="UP001283361"/>
    </source>
</evidence>
<comment type="caution">
    <text evidence="1">The sequence shown here is derived from an EMBL/GenBank/DDBJ whole genome shotgun (WGS) entry which is preliminary data.</text>
</comment>
<evidence type="ECO:0000313" key="1">
    <source>
        <dbReference type="EMBL" id="KAK3770928.1"/>
    </source>
</evidence>
<sequence length="73" mass="7989">MYYSPCGGWRLVVETSCITLPVEGGGNSWRPHVLLSLWRVAANRGDLMYYSPCGGWRLIVETSCITLPVEGGG</sequence>
<dbReference type="EMBL" id="JAWDGP010003784">
    <property type="protein sequence ID" value="KAK3770928.1"/>
    <property type="molecule type" value="Genomic_DNA"/>
</dbReference>
<proteinExistence type="predicted"/>
<dbReference type="AlphaFoldDB" id="A0AAE0ZKI1"/>
<gene>
    <name evidence="1" type="ORF">RRG08_032862</name>
</gene>
<dbReference type="Proteomes" id="UP001283361">
    <property type="component" value="Unassembled WGS sequence"/>
</dbReference>
<protein>
    <submittedName>
        <fullName evidence="1">Uncharacterized protein</fullName>
    </submittedName>
</protein>
<reference evidence="1" key="1">
    <citation type="journal article" date="2023" name="G3 (Bethesda)">
        <title>A reference genome for the long-term kleptoplast-retaining sea slug Elysia crispata morphotype clarki.</title>
        <authorList>
            <person name="Eastman K.E."/>
            <person name="Pendleton A.L."/>
            <person name="Shaikh M.A."/>
            <person name="Suttiyut T."/>
            <person name="Ogas R."/>
            <person name="Tomko P."/>
            <person name="Gavelis G."/>
            <person name="Widhalm J.R."/>
            <person name="Wisecaver J.H."/>
        </authorList>
    </citation>
    <scope>NUCLEOTIDE SEQUENCE</scope>
    <source>
        <strain evidence="1">ECLA1</strain>
    </source>
</reference>
<accession>A0AAE0ZKI1</accession>
<name>A0AAE0ZKI1_9GAST</name>
<keyword evidence="2" id="KW-1185">Reference proteome</keyword>
<organism evidence="1 2">
    <name type="scientific">Elysia crispata</name>
    <name type="common">lettuce slug</name>
    <dbReference type="NCBI Taxonomy" id="231223"/>
    <lineage>
        <taxon>Eukaryota</taxon>
        <taxon>Metazoa</taxon>
        <taxon>Spiralia</taxon>
        <taxon>Lophotrochozoa</taxon>
        <taxon>Mollusca</taxon>
        <taxon>Gastropoda</taxon>
        <taxon>Heterobranchia</taxon>
        <taxon>Euthyneura</taxon>
        <taxon>Panpulmonata</taxon>
        <taxon>Sacoglossa</taxon>
        <taxon>Placobranchoidea</taxon>
        <taxon>Plakobranchidae</taxon>
        <taxon>Elysia</taxon>
    </lineage>
</organism>